<reference evidence="15" key="1">
    <citation type="submission" date="2011-08" db="EMBL/GenBank/DDBJ databases">
        <title>The draft genome of Latimeria chalumnae.</title>
        <authorList>
            <person name="Di Palma F."/>
            <person name="Alfoldi J."/>
            <person name="Johnson J."/>
            <person name="Berlin A."/>
            <person name="Gnerre S."/>
            <person name="Jaffe D."/>
            <person name="MacCallum I."/>
            <person name="Young S."/>
            <person name="Walker B.J."/>
            <person name="Lander E."/>
            <person name="Lindblad-Toh K."/>
        </authorList>
    </citation>
    <scope>NUCLEOTIDE SEQUENCE [LARGE SCALE GENOMIC DNA]</scope>
    <source>
        <strain evidence="15">Wild caught</strain>
    </source>
</reference>
<dbReference type="EMBL" id="AFYH01260980">
    <property type="status" value="NOT_ANNOTATED_CDS"/>
    <property type="molecule type" value="Genomic_DNA"/>
</dbReference>
<dbReference type="InterPro" id="IPR032569">
    <property type="entry name" value="NPM1_C"/>
</dbReference>
<evidence type="ECO:0000259" key="13">
    <source>
        <dbReference type="Pfam" id="PF16276"/>
    </source>
</evidence>
<dbReference type="GO" id="GO:0045944">
    <property type="term" value="P:positive regulation of transcription by RNA polymerase II"/>
    <property type="evidence" value="ECO:0007669"/>
    <property type="project" value="TreeGrafter"/>
</dbReference>
<feature type="compositionally biased region" description="Low complexity" evidence="11">
    <location>
        <begin position="236"/>
        <end position="247"/>
    </location>
</feature>
<dbReference type="InterPro" id="IPR036824">
    <property type="entry name" value="Nucleoplasmin_core_dom_sf"/>
</dbReference>
<dbReference type="GO" id="GO:0006338">
    <property type="term" value="P:chromatin remodeling"/>
    <property type="evidence" value="ECO:0007669"/>
    <property type="project" value="TreeGrafter"/>
</dbReference>
<dbReference type="GO" id="GO:0005813">
    <property type="term" value="C:centrosome"/>
    <property type="evidence" value="ECO:0007669"/>
    <property type="project" value="TreeGrafter"/>
</dbReference>
<feature type="domain" description="Nucleophosmin C-terminal" evidence="13">
    <location>
        <begin position="266"/>
        <end position="304"/>
    </location>
</feature>
<keyword evidence="8" id="KW-0694">RNA-binding</keyword>
<dbReference type="GO" id="GO:0042274">
    <property type="term" value="P:ribosomal small subunit biogenesis"/>
    <property type="evidence" value="ECO:0007669"/>
    <property type="project" value="TreeGrafter"/>
</dbReference>
<dbReference type="GO" id="GO:0000056">
    <property type="term" value="P:ribosomal small subunit export from nucleus"/>
    <property type="evidence" value="ECO:0007669"/>
    <property type="project" value="TreeGrafter"/>
</dbReference>
<dbReference type="Ensembl" id="ENSLACT00000002003.1">
    <property type="protein sequence ID" value="ENSLACP00000001989.1"/>
    <property type="gene ID" value="ENSLACG00000001779.1"/>
</dbReference>
<proteinExistence type="inferred from homology"/>
<sequence length="327" mass="36557">MGEEQRLESRLLSAHIFLFGCELKADKKEYNFTGEDNGSDQQLALRTVCVGAEAKDEMHTVEMEALSYEGEPIRVQLVSLRPSVLTTVNLSGFEVTPPVSFRLKSGSGPIYISGQHLINQEESDESEDEEENNTSPMKRPPVKHPSPSTPSTSLPPVPKKLKLDDDEEEDEEEEDDEDEEEEEEDEEDEEDDSEEEDEEEEDTPVKTPVKREKVTPLKSKTETIPASKENGEQKPGKSPGKTPGSSKKQGEKSKNASTPKTPPTIDDIKVRLKNMAEKGQAFPKTEQKFGNFLRSSFRLEDKQVSDDGLGPRYNAAPFYLPAPRESN</sequence>
<dbReference type="GO" id="GO:1990904">
    <property type="term" value="C:ribonucleoprotein complex"/>
    <property type="evidence" value="ECO:0007669"/>
    <property type="project" value="TreeGrafter"/>
</dbReference>
<dbReference type="GO" id="GO:0010824">
    <property type="term" value="P:regulation of centrosome duplication"/>
    <property type="evidence" value="ECO:0007669"/>
    <property type="project" value="TreeGrafter"/>
</dbReference>
<dbReference type="GO" id="GO:0005730">
    <property type="term" value="C:nucleolus"/>
    <property type="evidence" value="ECO:0007669"/>
    <property type="project" value="UniProtKB-SubCell"/>
</dbReference>
<dbReference type="EMBL" id="AFYH01260976">
    <property type="status" value="NOT_ANNOTATED_CDS"/>
    <property type="molecule type" value="Genomic_DNA"/>
</dbReference>
<dbReference type="EMBL" id="AFYH01260974">
    <property type="status" value="NOT_ANNOTATED_CDS"/>
    <property type="molecule type" value="Genomic_DNA"/>
</dbReference>
<dbReference type="GO" id="GO:0005654">
    <property type="term" value="C:nucleoplasm"/>
    <property type="evidence" value="ECO:0007669"/>
    <property type="project" value="UniProtKB-SubCell"/>
</dbReference>
<dbReference type="PROSITE" id="PS51257">
    <property type="entry name" value="PROKAR_LIPOPROTEIN"/>
    <property type="match status" value="1"/>
</dbReference>
<dbReference type="PANTHER" id="PTHR22747">
    <property type="entry name" value="NUCLEOPLASMIN"/>
    <property type="match status" value="1"/>
</dbReference>
<dbReference type="PANTHER" id="PTHR22747:SF28">
    <property type="entry name" value="NUCLEOPHOSMIN"/>
    <property type="match status" value="1"/>
</dbReference>
<dbReference type="Gene3D" id="2.60.120.340">
    <property type="entry name" value="Nucleoplasmin core domain"/>
    <property type="match status" value="1"/>
</dbReference>
<evidence type="ECO:0000256" key="4">
    <source>
        <dbReference type="ARBA" id="ARBA00010744"/>
    </source>
</evidence>
<feature type="domain" description="Nucleoplasmin core" evidence="12">
    <location>
        <begin position="18"/>
        <end position="118"/>
    </location>
</feature>
<gene>
    <name evidence="14" type="primary">NPM1B</name>
</gene>
<evidence type="ECO:0000256" key="10">
    <source>
        <dbReference type="ARBA" id="ARBA00023242"/>
    </source>
</evidence>
<dbReference type="GeneTree" id="ENSGT00940000164405"/>
<keyword evidence="7" id="KW-0597">Phosphoprotein</keyword>
<feature type="compositionally biased region" description="Basic and acidic residues" evidence="11">
    <location>
        <begin position="209"/>
        <end position="221"/>
    </location>
</feature>
<dbReference type="Proteomes" id="UP000008672">
    <property type="component" value="Unassembled WGS sequence"/>
</dbReference>
<comment type="similarity">
    <text evidence="4">Belongs to the nucleoplasmin family.</text>
</comment>
<dbReference type="GO" id="GO:0003723">
    <property type="term" value="F:RNA binding"/>
    <property type="evidence" value="ECO:0007669"/>
    <property type="project" value="UniProtKB-KW"/>
</dbReference>
<evidence type="ECO:0000313" key="15">
    <source>
        <dbReference type="Proteomes" id="UP000008672"/>
    </source>
</evidence>
<evidence type="ECO:0000256" key="1">
    <source>
        <dbReference type="ARBA" id="ARBA00004496"/>
    </source>
</evidence>
<dbReference type="GO" id="GO:0003682">
    <property type="term" value="F:chromatin binding"/>
    <property type="evidence" value="ECO:0007669"/>
    <property type="project" value="TreeGrafter"/>
</dbReference>
<feature type="compositionally biased region" description="Acidic residues" evidence="11">
    <location>
        <begin position="121"/>
        <end position="132"/>
    </location>
</feature>
<accession>H2ZX68</accession>
<reference evidence="14" key="3">
    <citation type="submission" date="2025-09" db="UniProtKB">
        <authorList>
            <consortium name="Ensembl"/>
        </authorList>
    </citation>
    <scope>IDENTIFICATION</scope>
</reference>
<dbReference type="InterPro" id="IPR004301">
    <property type="entry name" value="Nucleoplasmin"/>
</dbReference>
<keyword evidence="9" id="KW-0143">Chaperone</keyword>
<evidence type="ECO:0000256" key="9">
    <source>
        <dbReference type="ARBA" id="ARBA00023186"/>
    </source>
</evidence>
<dbReference type="GO" id="GO:0042393">
    <property type="term" value="F:histone binding"/>
    <property type="evidence" value="ECO:0007669"/>
    <property type="project" value="TreeGrafter"/>
</dbReference>
<dbReference type="InterPro" id="IPR024057">
    <property type="entry name" value="Nucleoplasmin_core_dom"/>
</dbReference>
<dbReference type="STRING" id="7897.ENSLACP00000001989"/>
<keyword evidence="6" id="KW-0963">Cytoplasm</keyword>
<dbReference type="EMBL" id="AFYH01260982">
    <property type="status" value="NOT_ANNOTATED_CDS"/>
    <property type="molecule type" value="Genomic_DNA"/>
</dbReference>
<dbReference type="EMBL" id="AFYH01260979">
    <property type="status" value="NOT_ANNOTATED_CDS"/>
    <property type="molecule type" value="Genomic_DNA"/>
</dbReference>
<dbReference type="EMBL" id="AFYH01260978">
    <property type="status" value="NOT_ANNOTATED_CDS"/>
    <property type="molecule type" value="Genomic_DNA"/>
</dbReference>
<feature type="compositionally biased region" description="Acidic residues" evidence="11">
    <location>
        <begin position="164"/>
        <end position="202"/>
    </location>
</feature>
<organism evidence="14 15">
    <name type="scientific">Latimeria chalumnae</name>
    <name type="common">Coelacanth</name>
    <dbReference type="NCBI Taxonomy" id="7897"/>
    <lineage>
        <taxon>Eukaryota</taxon>
        <taxon>Metazoa</taxon>
        <taxon>Chordata</taxon>
        <taxon>Craniata</taxon>
        <taxon>Vertebrata</taxon>
        <taxon>Euteleostomi</taxon>
        <taxon>Coelacanthiformes</taxon>
        <taxon>Coelacanthidae</taxon>
        <taxon>Latimeria</taxon>
    </lineage>
</organism>
<evidence type="ECO:0000256" key="11">
    <source>
        <dbReference type="SAM" id="MobiDB-lite"/>
    </source>
</evidence>
<evidence type="ECO:0000256" key="6">
    <source>
        <dbReference type="ARBA" id="ARBA00022490"/>
    </source>
</evidence>
<feature type="region of interest" description="Disordered" evidence="11">
    <location>
        <begin position="119"/>
        <end position="267"/>
    </location>
</feature>
<dbReference type="SUPFAM" id="SSF69203">
    <property type="entry name" value="Nucleoplasmin-like core domain"/>
    <property type="match status" value="1"/>
</dbReference>
<dbReference type="GO" id="GO:0042273">
    <property type="term" value="P:ribosomal large subunit biogenesis"/>
    <property type="evidence" value="ECO:0007669"/>
    <property type="project" value="TreeGrafter"/>
</dbReference>
<comment type="subcellular location">
    <subcellularLocation>
        <location evidence="1">Cytoplasm</location>
    </subcellularLocation>
    <subcellularLocation>
        <location evidence="2">Nucleus</location>
        <location evidence="2">Nucleolus</location>
    </subcellularLocation>
    <subcellularLocation>
        <location evidence="3">Nucleus</location>
        <location evidence="3">Nucleoplasm</location>
    </subcellularLocation>
</comment>
<dbReference type="FunFam" id="2.60.120.340:FF:000007">
    <property type="entry name" value="Nucleophosmin 1a"/>
    <property type="match status" value="1"/>
</dbReference>
<dbReference type="Pfam" id="PF16276">
    <property type="entry name" value="NPM1-C"/>
    <property type="match status" value="1"/>
</dbReference>
<dbReference type="EMBL" id="AFYH01260981">
    <property type="status" value="NOT_ANNOTATED_CDS"/>
    <property type="molecule type" value="Genomic_DNA"/>
</dbReference>
<dbReference type="InParanoid" id="H2ZX68"/>
<keyword evidence="15" id="KW-1185">Reference proteome</keyword>
<evidence type="ECO:0000256" key="7">
    <source>
        <dbReference type="ARBA" id="ARBA00022553"/>
    </source>
</evidence>
<dbReference type="Pfam" id="PF03066">
    <property type="entry name" value="Nucleoplasmin"/>
    <property type="match status" value="1"/>
</dbReference>
<keyword evidence="10" id="KW-0539">Nucleus</keyword>
<dbReference type="GO" id="GO:0005737">
    <property type="term" value="C:cytoplasm"/>
    <property type="evidence" value="ECO:0007669"/>
    <property type="project" value="UniProtKB-SubCell"/>
</dbReference>
<evidence type="ECO:0000256" key="2">
    <source>
        <dbReference type="ARBA" id="ARBA00004604"/>
    </source>
</evidence>
<evidence type="ECO:0000256" key="8">
    <source>
        <dbReference type="ARBA" id="ARBA00022884"/>
    </source>
</evidence>
<dbReference type="EMBL" id="AFYH01260973">
    <property type="status" value="NOT_ANNOTATED_CDS"/>
    <property type="molecule type" value="Genomic_DNA"/>
</dbReference>
<dbReference type="EMBL" id="AFYH01260977">
    <property type="status" value="NOT_ANNOTATED_CDS"/>
    <property type="molecule type" value="Genomic_DNA"/>
</dbReference>
<dbReference type="OMA" id="ISYMTDQ"/>
<reference evidence="14" key="2">
    <citation type="submission" date="2025-08" db="UniProtKB">
        <authorList>
            <consortium name="Ensembl"/>
        </authorList>
    </citation>
    <scope>IDENTIFICATION</scope>
</reference>
<name>H2ZX68_LATCH</name>
<dbReference type="AlphaFoldDB" id="H2ZX68"/>
<evidence type="ECO:0000256" key="5">
    <source>
        <dbReference type="ARBA" id="ARBA00020749"/>
    </source>
</evidence>
<feature type="compositionally biased region" description="Pro residues" evidence="11">
    <location>
        <begin position="143"/>
        <end position="158"/>
    </location>
</feature>
<feature type="region of interest" description="Disordered" evidence="11">
    <location>
        <begin position="303"/>
        <end position="327"/>
    </location>
</feature>
<dbReference type="GO" id="GO:0000055">
    <property type="term" value="P:ribosomal large subunit export from nucleus"/>
    <property type="evidence" value="ECO:0007669"/>
    <property type="project" value="TreeGrafter"/>
</dbReference>
<evidence type="ECO:0000313" key="14">
    <source>
        <dbReference type="Ensembl" id="ENSLACP00000001989.1"/>
    </source>
</evidence>
<dbReference type="eggNOG" id="KOG0488">
    <property type="taxonomic scope" value="Eukaryota"/>
</dbReference>
<evidence type="ECO:0000259" key="12">
    <source>
        <dbReference type="Pfam" id="PF03066"/>
    </source>
</evidence>
<protein>
    <recommendedName>
        <fullName evidence="5">Nucleophosmin</fullName>
    </recommendedName>
</protein>
<dbReference type="Gene3D" id="1.10.10.2100">
    <property type="match status" value="1"/>
</dbReference>
<dbReference type="Bgee" id="ENSLACG00000001779">
    <property type="expression patterns" value="Expressed in muscle tissue and 6 other cell types or tissues"/>
</dbReference>
<dbReference type="EMBL" id="AFYH01260975">
    <property type="status" value="NOT_ANNOTATED_CDS"/>
    <property type="molecule type" value="Genomic_DNA"/>
</dbReference>
<evidence type="ECO:0000256" key="3">
    <source>
        <dbReference type="ARBA" id="ARBA00004642"/>
    </source>
</evidence>